<feature type="compositionally biased region" description="Polar residues" evidence="1">
    <location>
        <begin position="8"/>
        <end position="19"/>
    </location>
</feature>
<evidence type="ECO:0000313" key="3">
    <source>
        <dbReference type="Proteomes" id="UP000694846"/>
    </source>
</evidence>
<protein>
    <submittedName>
        <fullName evidence="2 4">Tumor suppressor candidate 2</fullName>
    </submittedName>
</protein>
<dbReference type="Proteomes" id="UP000694846">
    <property type="component" value="Unplaced"/>
</dbReference>
<reference evidence="4" key="2">
    <citation type="submission" date="2025-04" db="UniProtKB">
        <authorList>
            <consortium name="RefSeq"/>
        </authorList>
    </citation>
    <scope>IDENTIFICATION</scope>
    <source>
        <tissue evidence="4">Whole body</tissue>
    </source>
</reference>
<dbReference type="PANTHER" id="PTHR15453:SF8">
    <property type="entry name" value="TUMOR SUPPRESSOR CANDIDATE 2"/>
    <property type="match status" value="1"/>
</dbReference>
<dbReference type="EMBL" id="GGMS01002981">
    <property type="protein sequence ID" value="MBY72184.1"/>
    <property type="molecule type" value="Transcribed_RNA"/>
</dbReference>
<name>A0A2S2Q379_9HEMI</name>
<dbReference type="OrthoDB" id="9025707at2759"/>
<dbReference type="Pfam" id="PF15000">
    <property type="entry name" value="TUSC2"/>
    <property type="match status" value="1"/>
</dbReference>
<gene>
    <name evidence="2" type="primary">Tusc2</name>
    <name evidence="4" type="synonym">LOC112688661</name>
    <name evidence="2" type="ORF">g.1198</name>
</gene>
<dbReference type="GO" id="GO:0051881">
    <property type="term" value="P:regulation of mitochondrial membrane potential"/>
    <property type="evidence" value="ECO:0007669"/>
    <property type="project" value="TreeGrafter"/>
</dbReference>
<evidence type="ECO:0000256" key="1">
    <source>
        <dbReference type="SAM" id="MobiDB-lite"/>
    </source>
</evidence>
<sequence>MGGKTTKLFKNSIQTSSKDNSSKAHEKLNNYDTHQPDAIAVKNPISPFVYSRRGSMYVDEDGDTAHEFYVETKVGSKVTLKKIGNQHLKPQGDVPLDVPCIRNDYPVVLLDQSFSKE</sequence>
<evidence type="ECO:0000313" key="2">
    <source>
        <dbReference type="EMBL" id="MBY72184.1"/>
    </source>
</evidence>
<dbReference type="AlphaFoldDB" id="A0A2S2Q379"/>
<evidence type="ECO:0000313" key="4">
    <source>
        <dbReference type="RefSeq" id="XP_025417754.1"/>
    </source>
</evidence>
<keyword evidence="3" id="KW-1185">Reference proteome</keyword>
<organism evidence="2">
    <name type="scientific">Sipha flava</name>
    <name type="common">yellow sugarcane aphid</name>
    <dbReference type="NCBI Taxonomy" id="143950"/>
    <lineage>
        <taxon>Eukaryota</taxon>
        <taxon>Metazoa</taxon>
        <taxon>Ecdysozoa</taxon>
        <taxon>Arthropoda</taxon>
        <taxon>Hexapoda</taxon>
        <taxon>Insecta</taxon>
        <taxon>Pterygota</taxon>
        <taxon>Neoptera</taxon>
        <taxon>Paraneoptera</taxon>
        <taxon>Hemiptera</taxon>
        <taxon>Sternorrhyncha</taxon>
        <taxon>Aphidomorpha</taxon>
        <taxon>Aphidoidea</taxon>
        <taxon>Aphididae</taxon>
        <taxon>Sipha</taxon>
    </lineage>
</organism>
<dbReference type="InterPro" id="IPR029393">
    <property type="entry name" value="FUS1"/>
</dbReference>
<dbReference type="RefSeq" id="XP_025417754.1">
    <property type="nucleotide sequence ID" value="XM_025561969.1"/>
</dbReference>
<dbReference type="PANTHER" id="PTHR15453">
    <property type="entry name" value="TUMOR SUPPRESSOR CANDIDATE 2"/>
    <property type="match status" value="1"/>
</dbReference>
<reference evidence="2" key="1">
    <citation type="submission" date="2018-04" db="EMBL/GenBank/DDBJ databases">
        <title>Transcriptome assembly of Sipha flava.</title>
        <authorList>
            <person name="Scully E.D."/>
            <person name="Geib S.M."/>
            <person name="Palmer N.A."/>
            <person name="Koch K."/>
            <person name="Bradshaw J."/>
            <person name="Heng-Moss T."/>
            <person name="Sarath G."/>
        </authorList>
    </citation>
    <scope>NUCLEOTIDE SEQUENCE</scope>
</reference>
<feature type="compositionally biased region" description="Basic and acidic residues" evidence="1">
    <location>
        <begin position="20"/>
        <end position="29"/>
    </location>
</feature>
<dbReference type="GO" id="GO:0005739">
    <property type="term" value="C:mitochondrion"/>
    <property type="evidence" value="ECO:0007669"/>
    <property type="project" value="TreeGrafter"/>
</dbReference>
<accession>A0A2S2Q379</accession>
<proteinExistence type="predicted"/>
<feature type="region of interest" description="Disordered" evidence="1">
    <location>
        <begin position="1"/>
        <end position="34"/>
    </location>
</feature>